<evidence type="ECO:0000313" key="1">
    <source>
        <dbReference type="EMBL" id="KAF3832574.1"/>
    </source>
</evidence>
<sequence>MINAKQQEKLLKMKTLNEVRIKCHVPGANRKIRGGCEVQKKAKEVQRYKVQNKVSYAEATEKVSLKLSQVAA</sequence>
<proteinExistence type="predicted"/>
<dbReference type="EMBL" id="JAAKFY010000027">
    <property type="protein sequence ID" value="KAF3832574.1"/>
    <property type="molecule type" value="Genomic_DNA"/>
</dbReference>
<dbReference type="Proteomes" id="UP000518266">
    <property type="component" value="Unassembled WGS sequence"/>
</dbReference>
<accession>A0A7J5X6F9</accession>
<organism evidence="1 2">
    <name type="scientific">Dissostichus mawsoni</name>
    <name type="common">Antarctic cod</name>
    <dbReference type="NCBI Taxonomy" id="36200"/>
    <lineage>
        <taxon>Eukaryota</taxon>
        <taxon>Metazoa</taxon>
        <taxon>Chordata</taxon>
        <taxon>Craniata</taxon>
        <taxon>Vertebrata</taxon>
        <taxon>Euteleostomi</taxon>
        <taxon>Actinopterygii</taxon>
        <taxon>Neopterygii</taxon>
        <taxon>Teleostei</taxon>
        <taxon>Neoteleostei</taxon>
        <taxon>Acanthomorphata</taxon>
        <taxon>Eupercaria</taxon>
        <taxon>Perciformes</taxon>
        <taxon>Notothenioidei</taxon>
        <taxon>Nototheniidae</taxon>
        <taxon>Dissostichus</taxon>
    </lineage>
</organism>
<dbReference type="AlphaFoldDB" id="A0A7J5X6F9"/>
<name>A0A7J5X6F9_DISMA</name>
<reference evidence="1 2" key="1">
    <citation type="submission" date="2020-03" db="EMBL/GenBank/DDBJ databases">
        <title>Dissostichus mawsoni Genome sequencing and assembly.</title>
        <authorList>
            <person name="Park H."/>
        </authorList>
    </citation>
    <scope>NUCLEOTIDE SEQUENCE [LARGE SCALE GENOMIC DNA]</scope>
    <source>
        <strain evidence="1">DM0001</strain>
        <tissue evidence="1">Muscle</tissue>
    </source>
</reference>
<gene>
    <name evidence="1" type="ORF">F7725_026239</name>
</gene>
<keyword evidence="2" id="KW-1185">Reference proteome</keyword>
<feature type="non-terminal residue" evidence="1">
    <location>
        <position position="1"/>
    </location>
</feature>
<protein>
    <submittedName>
        <fullName evidence="1">Uncharacterized protein</fullName>
    </submittedName>
</protein>
<evidence type="ECO:0000313" key="2">
    <source>
        <dbReference type="Proteomes" id="UP000518266"/>
    </source>
</evidence>
<comment type="caution">
    <text evidence="1">The sequence shown here is derived from an EMBL/GenBank/DDBJ whole genome shotgun (WGS) entry which is preliminary data.</text>
</comment>
<dbReference type="OrthoDB" id="8934056at2759"/>